<reference evidence="2 3" key="1">
    <citation type="submission" date="2015-07" db="EMBL/GenBank/DDBJ databases">
        <title>The genome of Eufriesea mexicana.</title>
        <authorList>
            <person name="Pan H."/>
            <person name="Kapheim K."/>
        </authorList>
    </citation>
    <scope>NUCLEOTIDE SEQUENCE [LARGE SCALE GENOMIC DNA]</scope>
    <source>
        <strain evidence="2">0111107269</strain>
        <tissue evidence="2">Whole body</tissue>
    </source>
</reference>
<name>A0A310SL15_9HYME</name>
<dbReference type="AlphaFoldDB" id="A0A310SL15"/>
<evidence type="ECO:0000256" key="1">
    <source>
        <dbReference type="SAM" id="MobiDB-lite"/>
    </source>
</evidence>
<evidence type="ECO:0000313" key="3">
    <source>
        <dbReference type="Proteomes" id="UP000250275"/>
    </source>
</evidence>
<keyword evidence="3" id="KW-1185">Reference proteome</keyword>
<accession>A0A310SL15</accession>
<gene>
    <name evidence="2" type="ORF">WN48_05610</name>
</gene>
<feature type="region of interest" description="Disordered" evidence="1">
    <location>
        <begin position="190"/>
        <end position="218"/>
    </location>
</feature>
<dbReference type="Proteomes" id="UP000250275">
    <property type="component" value="Unassembled WGS sequence"/>
</dbReference>
<organism evidence="2 3">
    <name type="scientific">Eufriesea mexicana</name>
    <dbReference type="NCBI Taxonomy" id="516756"/>
    <lineage>
        <taxon>Eukaryota</taxon>
        <taxon>Metazoa</taxon>
        <taxon>Ecdysozoa</taxon>
        <taxon>Arthropoda</taxon>
        <taxon>Hexapoda</taxon>
        <taxon>Insecta</taxon>
        <taxon>Pterygota</taxon>
        <taxon>Neoptera</taxon>
        <taxon>Endopterygota</taxon>
        <taxon>Hymenoptera</taxon>
        <taxon>Apocrita</taxon>
        <taxon>Aculeata</taxon>
        <taxon>Apoidea</taxon>
        <taxon>Anthophila</taxon>
        <taxon>Apidae</taxon>
        <taxon>Eufriesea</taxon>
    </lineage>
</organism>
<dbReference type="EMBL" id="KQ763446">
    <property type="protein sequence ID" value="OAD55075.1"/>
    <property type="molecule type" value="Genomic_DNA"/>
</dbReference>
<protein>
    <submittedName>
        <fullName evidence="2">Uncharacterized protein</fullName>
    </submittedName>
</protein>
<proteinExistence type="predicted"/>
<evidence type="ECO:0000313" key="2">
    <source>
        <dbReference type="EMBL" id="OAD55075.1"/>
    </source>
</evidence>
<sequence length="218" mass="24706">MLVVINYCPLGSGLRSLRVDVERRHMEFRVFDGGEGSNAVQNAIILCTSVKAFRYFAKNQLEWYLKGQAVSETLTCTNNPQLFQRWQGNRRCSGTRGPVKEGKKRTKKAVVHNLRSCLARTIVLEALRGTAGRLYGLWEKIRATKRIRDKPQRCSFTYRVRAVDHRSEEEFCREKIPEKACNGVKRLSVDQASKKEKEQSAIEDGPSAMAKRKAGGLG</sequence>